<keyword evidence="5" id="KW-1185">Reference proteome</keyword>
<dbReference type="EMBL" id="JAMDMM010000044">
    <property type="protein sequence ID" value="MCY9609807.1"/>
    <property type="molecule type" value="Genomic_DNA"/>
</dbReference>
<organism evidence="4 5">
    <name type="scientific">Paenibacillus thiaminolyticus</name>
    <name type="common">Bacillus thiaminolyticus</name>
    <dbReference type="NCBI Taxonomy" id="49283"/>
    <lineage>
        <taxon>Bacteria</taxon>
        <taxon>Bacillati</taxon>
        <taxon>Bacillota</taxon>
        <taxon>Bacilli</taxon>
        <taxon>Bacillales</taxon>
        <taxon>Paenibacillaceae</taxon>
        <taxon>Paenibacillus</taxon>
    </lineage>
</organism>
<proteinExistence type="predicted"/>
<evidence type="ECO:0000256" key="2">
    <source>
        <dbReference type="ARBA" id="ARBA00024446"/>
    </source>
</evidence>
<dbReference type="CDD" id="cd06169">
    <property type="entry name" value="BMC"/>
    <property type="match status" value="1"/>
</dbReference>
<evidence type="ECO:0000313" key="5">
    <source>
        <dbReference type="Proteomes" id="UP001209276"/>
    </source>
</evidence>
<keyword evidence="2" id="KW-1283">Bacterial microcompartment</keyword>
<gene>
    <name evidence="4" type="ORF">M5W83_21880</name>
</gene>
<accession>A0ABT4G152</accession>
<dbReference type="GeneID" id="76998645"/>
<dbReference type="SUPFAM" id="SSF143414">
    <property type="entry name" value="CcmK-like"/>
    <property type="match status" value="1"/>
</dbReference>
<protein>
    <submittedName>
        <fullName evidence="4">BMC domain-containing protein</fullName>
    </submittedName>
</protein>
<comment type="subcellular location">
    <subcellularLocation>
        <location evidence="1">Bacterial microcompartment</location>
    </subcellularLocation>
</comment>
<feature type="domain" description="Bacterial microcompartment" evidence="3">
    <location>
        <begin position="7"/>
        <end position="90"/>
    </location>
</feature>
<evidence type="ECO:0000259" key="3">
    <source>
        <dbReference type="SMART" id="SM00877"/>
    </source>
</evidence>
<dbReference type="SMART" id="SM00877">
    <property type="entry name" value="BMC"/>
    <property type="match status" value="1"/>
</dbReference>
<dbReference type="RefSeq" id="WP_244194025.1">
    <property type="nucleotide sequence ID" value="NZ_CABMNB010000008.1"/>
</dbReference>
<dbReference type="Gene3D" id="3.30.70.1710">
    <property type="match status" value="1"/>
</dbReference>
<dbReference type="InterPro" id="IPR000249">
    <property type="entry name" value="BMC_dom"/>
</dbReference>
<comment type="caution">
    <text evidence="4">The sequence shown here is derived from an EMBL/GenBank/DDBJ whole genome shotgun (WGS) entry which is preliminary data.</text>
</comment>
<reference evidence="4 5" key="1">
    <citation type="submission" date="2022-05" db="EMBL/GenBank/DDBJ databases">
        <title>Genome Sequencing of Bee-Associated Microbes.</title>
        <authorList>
            <person name="Dunlap C."/>
        </authorList>
    </citation>
    <scope>NUCLEOTIDE SEQUENCE [LARGE SCALE GENOMIC DNA]</scope>
    <source>
        <strain evidence="4 5">NRRL B-14613</strain>
    </source>
</reference>
<evidence type="ECO:0000256" key="1">
    <source>
        <dbReference type="ARBA" id="ARBA00024322"/>
    </source>
</evidence>
<evidence type="ECO:0000313" key="4">
    <source>
        <dbReference type="EMBL" id="MCY9609807.1"/>
    </source>
</evidence>
<sequence>MTMAEGKALGFVEVQGYSVALAVMDKACKTADVHILGIDANNPPENMQTSIPLMIQVKFSGTVSHVQTALEAAREEALTYLREDQVITKCITSGSPGIASLLSKGKVAVR</sequence>
<name>A0ABT4G152_PANTH</name>
<dbReference type="Proteomes" id="UP001209276">
    <property type="component" value="Unassembled WGS sequence"/>
</dbReference>
<dbReference type="InterPro" id="IPR037233">
    <property type="entry name" value="CcmK-like_sf"/>
</dbReference>
<dbReference type="Pfam" id="PF00936">
    <property type="entry name" value="BMC"/>
    <property type="match status" value="1"/>
</dbReference>